<dbReference type="EMBL" id="MU807099">
    <property type="protein sequence ID" value="KAJ3832055.1"/>
    <property type="molecule type" value="Genomic_DNA"/>
</dbReference>
<organism evidence="1 2">
    <name type="scientific">Lentinula raphanica</name>
    <dbReference type="NCBI Taxonomy" id="153919"/>
    <lineage>
        <taxon>Eukaryota</taxon>
        <taxon>Fungi</taxon>
        <taxon>Dikarya</taxon>
        <taxon>Basidiomycota</taxon>
        <taxon>Agaricomycotina</taxon>
        <taxon>Agaricomycetes</taxon>
        <taxon>Agaricomycetidae</taxon>
        <taxon>Agaricales</taxon>
        <taxon>Marasmiineae</taxon>
        <taxon>Omphalotaceae</taxon>
        <taxon>Lentinula</taxon>
    </lineage>
</organism>
<name>A0AA38NWR7_9AGAR</name>
<accession>A0AA38NWR7</accession>
<protein>
    <recommendedName>
        <fullName evidence="3">Reverse transcriptase domain-containing protein</fullName>
    </recommendedName>
</protein>
<gene>
    <name evidence="1" type="ORF">F5878DRAFT_548691</name>
</gene>
<evidence type="ECO:0008006" key="3">
    <source>
        <dbReference type="Google" id="ProtNLM"/>
    </source>
</evidence>
<feature type="non-terminal residue" evidence="1">
    <location>
        <position position="51"/>
    </location>
</feature>
<evidence type="ECO:0000313" key="2">
    <source>
        <dbReference type="Proteomes" id="UP001163846"/>
    </source>
</evidence>
<comment type="caution">
    <text evidence="1">The sequence shown here is derived from an EMBL/GenBank/DDBJ whole genome shotgun (WGS) entry which is preliminary data.</text>
</comment>
<sequence>MLDGKVHLDFALNFGVRSAPGIFGRLADTMAWIYIHRGIDALLKWVDDFIF</sequence>
<keyword evidence="2" id="KW-1185">Reference proteome</keyword>
<evidence type="ECO:0000313" key="1">
    <source>
        <dbReference type="EMBL" id="KAJ3832055.1"/>
    </source>
</evidence>
<dbReference type="Proteomes" id="UP001163846">
    <property type="component" value="Unassembled WGS sequence"/>
</dbReference>
<proteinExistence type="predicted"/>
<reference evidence="1" key="1">
    <citation type="submission" date="2022-08" db="EMBL/GenBank/DDBJ databases">
        <authorList>
            <consortium name="DOE Joint Genome Institute"/>
            <person name="Min B."/>
            <person name="Riley R."/>
            <person name="Sierra-Patev S."/>
            <person name="Naranjo-Ortiz M."/>
            <person name="Looney B."/>
            <person name="Konkel Z."/>
            <person name="Slot J.C."/>
            <person name="Sakamoto Y."/>
            <person name="Steenwyk J.L."/>
            <person name="Rokas A."/>
            <person name="Carro J."/>
            <person name="Camarero S."/>
            <person name="Ferreira P."/>
            <person name="Molpeceres G."/>
            <person name="Ruiz-Duenas F.J."/>
            <person name="Serrano A."/>
            <person name="Henrissat B."/>
            <person name="Drula E."/>
            <person name="Hughes K.W."/>
            <person name="Mata J.L."/>
            <person name="Ishikawa N.K."/>
            <person name="Vargas-Isla R."/>
            <person name="Ushijima S."/>
            <person name="Smith C.A."/>
            <person name="Ahrendt S."/>
            <person name="Andreopoulos W."/>
            <person name="He G."/>
            <person name="Labutti K."/>
            <person name="Lipzen A."/>
            <person name="Ng V."/>
            <person name="Sandor L."/>
            <person name="Barry K."/>
            <person name="Martinez A.T."/>
            <person name="Xiao Y."/>
            <person name="Gibbons J.G."/>
            <person name="Terashima K."/>
            <person name="Hibbett D.S."/>
            <person name="Grigoriev I.V."/>
        </authorList>
    </citation>
    <scope>NUCLEOTIDE SEQUENCE</scope>
    <source>
        <strain evidence="1">TFB9207</strain>
    </source>
</reference>
<dbReference type="AlphaFoldDB" id="A0AA38NWR7"/>